<evidence type="ECO:0000313" key="6">
    <source>
        <dbReference type="Proteomes" id="UP001383192"/>
    </source>
</evidence>
<comment type="similarity">
    <text evidence="1">Belongs to the short-chain dehydrogenases/reductases (SDR) family.</text>
</comment>
<keyword evidence="4" id="KW-0472">Membrane</keyword>
<accession>A0AAW0CG38</accession>
<comment type="caution">
    <text evidence="5">The sequence shown here is derived from an EMBL/GenBank/DDBJ whole genome shotgun (WGS) entry which is preliminary data.</text>
</comment>
<evidence type="ECO:0000256" key="2">
    <source>
        <dbReference type="ARBA" id="ARBA00022857"/>
    </source>
</evidence>
<protein>
    <recommendedName>
        <fullName evidence="7">NAD(P)-binding protein</fullName>
    </recommendedName>
</protein>
<reference evidence="5 6" key="1">
    <citation type="submission" date="2024-01" db="EMBL/GenBank/DDBJ databases">
        <title>A draft genome for a cacao thread blight-causing isolate of Paramarasmius palmivorus.</title>
        <authorList>
            <person name="Baruah I.K."/>
            <person name="Bukari Y."/>
            <person name="Amoako-Attah I."/>
            <person name="Meinhardt L.W."/>
            <person name="Bailey B.A."/>
            <person name="Cohen S.P."/>
        </authorList>
    </citation>
    <scope>NUCLEOTIDE SEQUENCE [LARGE SCALE GENOMIC DNA]</scope>
    <source>
        <strain evidence="5 6">GH-12</strain>
    </source>
</reference>
<keyword evidence="4" id="KW-1133">Transmembrane helix</keyword>
<proteinExistence type="inferred from homology"/>
<evidence type="ECO:0000256" key="4">
    <source>
        <dbReference type="SAM" id="Phobius"/>
    </source>
</evidence>
<name>A0AAW0CG38_9AGAR</name>
<dbReference type="InterPro" id="IPR020904">
    <property type="entry name" value="Sc_DH/Rdtase_CS"/>
</dbReference>
<evidence type="ECO:0008006" key="7">
    <source>
        <dbReference type="Google" id="ProtNLM"/>
    </source>
</evidence>
<evidence type="ECO:0000313" key="5">
    <source>
        <dbReference type="EMBL" id="KAK7037647.1"/>
    </source>
</evidence>
<dbReference type="PANTHER" id="PTHR44229:SF4">
    <property type="entry name" value="15-HYDROXYPROSTAGLANDIN DEHYDROGENASE [NAD(+)]"/>
    <property type="match status" value="1"/>
</dbReference>
<dbReference type="InterPro" id="IPR036291">
    <property type="entry name" value="NAD(P)-bd_dom_sf"/>
</dbReference>
<sequence length="413" mass="45070">MRAVRHELPPRLSPCHAKLRVYESGKSDTSWSDSQHSQHCSSLYGRARDALGLQFLPTTFIFLSLRVITYQTLMSSSEAEEPLAVHIQDEQLFQHAERVKDKVVLITGAGNGIGKEAASKFASYGAKVVIGDRDVAGSERTVEEIKGAGGQATFIKCDVTIFEDNVALYEHAMKTFGSVDVVIPNAGVAEMENYLAVSRDENGKIRPPKYKTIHVNLLGVLNTLHLAQHYLLQNHTPGSLKAVVLIGSIASWQAIPIGPEYSASKHAVLGVMRALHPIYLQAGIRTACIHPFFADTDILRPLAKLFLAGIPLTPVPRVAGAIFYAATDPSMETSGSAFLLPDNGPVFMIPKEEFKLGVYAMIDRRSNALLKGVSGLAFYVRAAKTWMKILGKPMLMLGLGVTAMAILSYRVFH</sequence>
<evidence type="ECO:0000256" key="1">
    <source>
        <dbReference type="ARBA" id="ARBA00006484"/>
    </source>
</evidence>
<keyword evidence="4" id="KW-0812">Transmembrane</keyword>
<keyword evidence="6" id="KW-1185">Reference proteome</keyword>
<dbReference type="PRINTS" id="PR00081">
    <property type="entry name" value="GDHRDH"/>
</dbReference>
<dbReference type="GO" id="GO:0005737">
    <property type="term" value="C:cytoplasm"/>
    <property type="evidence" value="ECO:0007669"/>
    <property type="project" value="TreeGrafter"/>
</dbReference>
<dbReference type="Gene3D" id="3.40.50.720">
    <property type="entry name" value="NAD(P)-binding Rossmann-like Domain"/>
    <property type="match status" value="1"/>
</dbReference>
<organism evidence="5 6">
    <name type="scientific">Paramarasmius palmivorus</name>
    <dbReference type="NCBI Taxonomy" id="297713"/>
    <lineage>
        <taxon>Eukaryota</taxon>
        <taxon>Fungi</taxon>
        <taxon>Dikarya</taxon>
        <taxon>Basidiomycota</taxon>
        <taxon>Agaricomycotina</taxon>
        <taxon>Agaricomycetes</taxon>
        <taxon>Agaricomycetidae</taxon>
        <taxon>Agaricales</taxon>
        <taxon>Marasmiineae</taxon>
        <taxon>Marasmiaceae</taxon>
        <taxon>Paramarasmius</taxon>
    </lineage>
</organism>
<dbReference type="InterPro" id="IPR002347">
    <property type="entry name" value="SDR_fam"/>
</dbReference>
<feature type="transmembrane region" description="Helical" evidence="4">
    <location>
        <begin position="394"/>
        <end position="412"/>
    </location>
</feature>
<dbReference type="Proteomes" id="UP001383192">
    <property type="component" value="Unassembled WGS sequence"/>
</dbReference>
<evidence type="ECO:0000256" key="3">
    <source>
        <dbReference type="ARBA" id="ARBA00023002"/>
    </source>
</evidence>
<dbReference type="SUPFAM" id="SSF51735">
    <property type="entry name" value="NAD(P)-binding Rossmann-fold domains"/>
    <property type="match status" value="1"/>
</dbReference>
<dbReference type="PANTHER" id="PTHR44229">
    <property type="entry name" value="15-HYDROXYPROSTAGLANDIN DEHYDROGENASE [NAD(+)]"/>
    <property type="match status" value="1"/>
</dbReference>
<gene>
    <name evidence="5" type="ORF">VNI00_010867</name>
</gene>
<dbReference type="AlphaFoldDB" id="A0AAW0CG38"/>
<dbReference type="Pfam" id="PF00106">
    <property type="entry name" value="adh_short"/>
    <property type="match status" value="1"/>
</dbReference>
<dbReference type="GO" id="GO:0016616">
    <property type="term" value="F:oxidoreductase activity, acting on the CH-OH group of donors, NAD or NADP as acceptor"/>
    <property type="evidence" value="ECO:0007669"/>
    <property type="project" value="TreeGrafter"/>
</dbReference>
<dbReference type="PROSITE" id="PS00061">
    <property type="entry name" value="ADH_SHORT"/>
    <property type="match status" value="1"/>
</dbReference>
<dbReference type="EMBL" id="JAYKXP010000045">
    <property type="protein sequence ID" value="KAK7037647.1"/>
    <property type="molecule type" value="Genomic_DNA"/>
</dbReference>
<keyword evidence="3" id="KW-0560">Oxidoreductase</keyword>
<keyword evidence="2" id="KW-0521">NADP</keyword>